<feature type="region of interest" description="Disordered" evidence="1">
    <location>
        <begin position="1"/>
        <end position="55"/>
    </location>
</feature>
<sequence length="55" mass="5766">MEDERNEADSVEDALDVDAESSATGIMRMVDASLSAQTPPSLRSCPPPGTSRSQG</sequence>
<dbReference type="Proteomes" id="UP001487305">
    <property type="component" value="Unassembled WGS sequence"/>
</dbReference>
<proteinExistence type="predicted"/>
<evidence type="ECO:0000256" key="1">
    <source>
        <dbReference type="SAM" id="MobiDB-lite"/>
    </source>
</evidence>
<comment type="caution">
    <text evidence="2">The sequence shown here is derived from an EMBL/GenBank/DDBJ whole genome shotgun (WGS) entry which is preliminary data.</text>
</comment>
<reference evidence="2 3" key="1">
    <citation type="submission" date="2024-04" db="EMBL/GenBank/DDBJ databases">
        <title>Human intestinal bacterial collection.</title>
        <authorList>
            <person name="Pauvert C."/>
            <person name="Hitch T.C.A."/>
            <person name="Clavel T."/>
        </authorList>
    </citation>
    <scope>NUCLEOTIDE SEQUENCE [LARGE SCALE GENOMIC DNA]</scope>
    <source>
        <strain evidence="2 3">CLA-KB-H42</strain>
    </source>
</reference>
<feature type="compositionally biased region" description="Acidic residues" evidence="1">
    <location>
        <begin position="1"/>
        <end position="19"/>
    </location>
</feature>
<dbReference type="RefSeq" id="WP_180963593.1">
    <property type="nucleotide sequence ID" value="NZ_JBBNOP010000001.1"/>
</dbReference>
<evidence type="ECO:0000313" key="2">
    <source>
        <dbReference type="EMBL" id="MEQ3361642.1"/>
    </source>
</evidence>
<organism evidence="2 3">
    <name type="scientific">Raoultibacter massiliensis</name>
    <dbReference type="NCBI Taxonomy" id="1852371"/>
    <lineage>
        <taxon>Bacteria</taxon>
        <taxon>Bacillati</taxon>
        <taxon>Actinomycetota</taxon>
        <taxon>Coriobacteriia</taxon>
        <taxon>Eggerthellales</taxon>
        <taxon>Eggerthellaceae</taxon>
        <taxon>Raoultibacter</taxon>
    </lineage>
</organism>
<evidence type="ECO:0000313" key="3">
    <source>
        <dbReference type="Proteomes" id="UP001487305"/>
    </source>
</evidence>
<gene>
    <name evidence="2" type="ORF">AAA083_01490</name>
</gene>
<accession>A0ABV1J999</accession>
<dbReference type="EMBL" id="JBBNOP010000001">
    <property type="protein sequence ID" value="MEQ3361642.1"/>
    <property type="molecule type" value="Genomic_DNA"/>
</dbReference>
<name>A0ABV1J999_9ACTN</name>
<protein>
    <submittedName>
        <fullName evidence="2">Uncharacterized protein</fullName>
    </submittedName>
</protein>
<keyword evidence="3" id="KW-1185">Reference proteome</keyword>